<feature type="transmembrane region" description="Helical" evidence="8">
    <location>
        <begin position="15"/>
        <end position="37"/>
    </location>
</feature>
<protein>
    <submittedName>
        <fullName evidence="9">Auxin efflux carrier component 5b</fullName>
    </submittedName>
</protein>
<dbReference type="Pfam" id="PF03547">
    <property type="entry name" value="Mem_trans"/>
    <property type="match status" value="1"/>
</dbReference>
<sequence>MLIRWDFKMPGVVEGSVMIMAKAGSGVSMFSMGLFLGLQGKLIPCGLRLCVYGLFMRFVGGPVTMAIGAFAMGLKSNNFRIAIMQAALPEAVTAFVFAQEYGLHADVLSTAVIFGTLVSLPLLMGYYAVLDALHI</sequence>
<dbReference type="PANTHER" id="PTHR31752">
    <property type="entry name" value="AUXIN EFFLUX CARRIER COMPONENT 1B-RELATED"/>
    <property type="match status" value="1"/>
</dbReference>
<dbReference type="EMBL" id="JAVIJP010000005">
    <property type="protein sequence ID" value="KAL3653907.1"/>
    <property type="molecule type" value="Genomic_DNA"/>
</dbReference>
<keyword evidence="5 8" id="KW-1133">Transmembrane helix</keyword>
<evidence type="ECO:0000256" key="3">
    <source>
        <dbReference type="ARBA" id="ARBA00022448"/>
    </source>
</evidence>
<feature type="transmembrane region" description="Helical" evidence="8">
    <location>
        <begin position="110"/>
        <end position="129"/>
    </location>
</feature>
<name>A0ABD3EI51_9LAMI</name>
<gene>
    <name evidence="9" type="primary">PIN5B</name>
    <name evidence="9" type="ORF">CASFOL_003588</name>
</gene>
<organism evidence="9 10">
    <name type="scientific">Castilleja foliolosa</name>
    <dbReference type="NCBI Taxonomy" id="1961234"/>
    <lineage>
        <taxon>Eukaryota</taxon>
        <taxon>Viridiplantae</taxon>
        <taxon>Streptophyta</taxon>
        <taxon>Embryophyta</taxon>
        <taxon>Tracheophyta</taxon>
        <taxon>Spermatophyta</taxon>
        <taxon>Magnoliopsida</taxon>
        <taxon>eudicotyledons</taxon>
        <taxon>Gunneridae</taxon>
        <taxon>Pentapetalae</taxon>
        <taxon>asterids</taxon>
        <taxon>lamiids</taxon>
        <taxon>Lamiales</taxon>
        <taxon>Orobanchaceae</taxon>
        <taxon>Pedicularideae</taxon>
        <taxon>Castillejinae</taxon>
        <taxon>Castilleja</taxon>
    </lineage>
</organism>
<evidence type="ECO:0000256" key="8">
    <source>
        <dbReference type="SAM" id="Phobius"/>
    </source>
</evidence>
<keyword evidence="10" id="KW-1185">Reference proteome</keyword>
<keyword evidence="6 8" id="KW-0472">Membrane</keyword>
<evidence type="ECO:0000256" key="2">
    <source>
        <dbReference type="ARBA" id="ARBA00009177"/>
    </source>
</evidence>
<evidence type="ECO:0000256" key="4">
    <source>
        <dbReference type="ARBA" id="ARBA00022692"/>
    </source>
</evidence>
<dbReference type="InterPro" id="IPR051107">
    <property type="entry name" value="Auxin_Efflux_Carrier"/>
</dbReference>
<keyword evidence="4 8" id="KW-0812">Transmembrane</keyword>
<dbReference type="Proteomes" id="UP001632038">
    <property type="component" value="Unassembled WGS sequence"/>
</dbReference>
<evidence type="ECO:0000313" key="10">
    <source>
        <dbReference type="Proteomes" id="UP001632038"/>
    </source>
</evidence>
<evidence type="ECO:0000256" key="7">
    <source>
        <dbReference type="ARBA" id="ARBA00023294"/>
    </source>
</evidence>
<evidence type="ECO:0000256" key="1">
    <source>
        <dbReference type="ARBA" id="ARBA00004141"/>
    </source>
</evidence>
<comment type="caution">
    <text evidence="9">The sequence shown here is derived from an EMBL/GenBank/DDBJ whole genome shotgun (WGS) entry which is preliminary data.</text>
</comment>
<dbReference type="PANTHER" id="PTHR31752:SF2">
    <property type="entry name" value="AUXIN EFFLUX CARRIER COMPONENT 5"/>
    <property type="match status" value="1"/>
</dbReference>
<evidence type="ECO:0000256" key="6">
    <source>
        <dbReference type="ARBA" id="ARBA00023136"/>
    </source>
</evidence>
<accession>A0ABD3EI51</accession>
<dbReference type="AlphaFoldDB" id="A0ABD3EI51"/>
<reference evidence="10" key="1">
    <citation type="journal article" date="2024" name="IScience">
        <title>Strigolactones Initiate the Formation of Haustorium-like Structures in Castilleja.</title>
        <authorList>
            <person name="Buerger M."/>
            <person name="Peterson D."/>
            <person name="Chory J."/>
        </authorList>
    </citation>
    <scope>NUCLEOTIDE SEQUENCE [LARGE SCALE GENOMIC DNA]</scope>
</reference>
<keyword evidence="3" id="KW-0813">Transport</keyword>
<feature type="transmembrane region" description="Helical" evidence="8">
    <location>
        <begin position="79"/>
        <end position="98"/>
    </location>
</feature>
<dbReference type="InterPro" id="IPR004776">
    <property type="entry name" value="Mem_transp_PIN-like"/>
</dbReference>
<feature type="transmembrane region" description="Helical" evidence="8">
    <location>
        <begin position="49"/>
        <end position="73"/>
    </location>
</feature>
<evidence type="ECO:0000313" key="9">
    <source>
        <dbReference type="EMBL" id="KAL3653907.1"/>
    </source>
</evidence>
<dbReference type="GO" id="GO:0009734">
    <property type="term" value="P:auxin-activated signaling pathway"/>
    <property type="evidence" value="ECO:0007669"/>
    <property type="project" value="UniProtKB-KW"/>
</dbReference>
<comment type="subcellular location">
    <subcellularLocation>
        <location evidence="1">Membrane</location>
        <topology evidence="1">Multi-pass membrane protein</topology>
    </subcellularLocation>
</comment>
<evidence type="ECO:0000256" key="5">
    <source>
        <dbReference type="ARBA" id="ARBA00022989"/>
    </source>
</evidence>
<proteinExistence type="inferred from homology"/>
<keyword evidence="7" id="KW-0927">Auxin signaling pathway</keyword>
<dbReference type="GO" id="GO:0016020">
    <property type="term" value="C:membrane"/>
    <property type="evidence" value="ECO:0007669"/>
    <property type="project" value="UniProtKB-SubCell"/>
</dbReference>
<comment type="similarity">
    <text evidence="2">Belongs to the auxin efflux carrier (TC 2.A.69.1) family.</text>
</comment>